<accession>A0A0F9JPJ7</accession>
<sequence length="342" mass="38727">MWATRNVRNRRETVLSRLQTADTAPMITIGLTCYNAEDTIERGILGALEQSWPNVEILVVDDCSTDGSWALLLRIARDHPAIRIIRHEENTGVAGAINTLVEAARGTFLAIFDDDDRSHVDRLAHQYQRLTAFEAEHPQAMVLCYSNRDVVPVGSNVPGFRRLGIGRRAPEPSGPIVADFILGLLRDDGMHCWGMFGSCTLMARVSTFREVGSFDRQFRRCAELDFAIRAAQADAYFISVDRPLITQFLTIAPEKSGDADLRYRLLMAHKHKAYLSAKGAYRGALARTRAWFAWQKGRRMQAYLWRAISLVQYNPRVTLELIKTRRRGRSSHVETIEPLKKV</sequence>
<evidence type="ECO:0000313" key="2">
    <source>
        <dbReference type="EMBL" id="KKM07576.1"/>
    </source>
</evidence>
<feature type="domain" description="Glycosyltransferase 2-like" evidence="1">
    <location>
        <begin position="29"/>
        <end position="134"/>
    </location>
</feature>
<protein>
    <recommendedName>
        <fullName evidence="1">Glycosyltransferase 2-like domain-containing protein</fullName>
    </recommendedName>
</protein>
<dbReference type="CDD" id="cd00761">
    <property type="entry name" value="Glyco_tranf_GTA_type"/>
    <property type="match status" value="1"/>
</dbReference>
<organism evidence="2">
    <name type="scientific">marine sediment metagenome</name>
    <dbReference type="NCBI Taxonomy" id="412755"/>
    <lineage>
        <taxon>unclassified sequences</taxon>
        <taxon>metagenomes</taxon>
        <taxon>ecological metagenomes</taxon>
    </lineage>
</organism>
<dbReference type="Pfam" id="PF00535">
    <property type="entry name" value="Glycos_transf_2"/>
    <property type="match status" value="1"/>
</dbReference>
<reference evidence="2" key="1">
    <citation type="journal article" date="2015" name="Nature">
        <title>Complex archaea that bridge the gap between prokaryotes and eukaryotes.</title>
        <authorList>
            <person name="Spang A."/>
            <person name="Saw J.H."/>
            <person name="Jorgensen S.L."/>
            <person name="Zaremba-Niedzwiedzka K."/>
            <person name="Martijn J."/>
            <person name="Lind A.E."/>
            <person name="van Eijk R."/>
            <person name="Schleper C."/>
            <person name="Guy L."/>
            <person name="Ettema T.J."/>
        </authorList>
    </citation>
    <scope>NUCLEOTIDE SEQUENCE</scope>
</reference>
<evidence type="ECO:0000259" key="1">
    <source>
        <dbReference type="Pfam" id="PF00535"/>
    </source>
</evidence>
<dbReference type="EMBL" id="LAZR01015739">
    <property type="protein sequence ID" value="KKM07576.1"/>
    <property type="molecule type" value="Genomic_DNA"/>
</dbReference>
<dbReference type="PANTHER" id="PTHR43685:SF2">
    <property type="entry name" value="GLYCOSYLTRANSFERASE 2-LIKE DOMAIN-CONTAINING PROTEIN"/>
    <property type="match status" value="1"/>
</dbReference>
<dbReference type="SUPFAM" id="SSF53448">
    <property type="entry name" value="Nucleotide-diphospho-sugar transferases"/>
    <property type="match status" value="1"/>
</dbReference>
<dbReference type="PANTHER" id="PTHR43685">
    <property type="entry name" value="GLYCOSYLTRANSFERASE"/>
    <property type="match status" value="1"/>
</dbReference>
<dbReference type="InterPro" id="IPR050834">
    <property type="entry name" value="Glycosyltransf_2"/>
</dbReference>
<dbReference type="InterPro" id="IPR001173">
    <property type="entry name" value="Glyco_trans_2-like"/>
</dbReference>
<gene>
    <name evidence="2" type="ORF">LCGC14_1732570</name>
</gene>
<dbReference type="AlphaFoldDB" id="A0A0F9JPJ7"/>
<name>A0A0F9JPJ7_9ZZZZ</name>
<proteinExistence type="predicted"/>
<comment type="caution">
    <text evidence="2">The sequence shown here is derived from an EMBL/GenBank/DDBJ whole genome shotgun (WGS) entry which is preliminary data.</text>
</comment>
<dbReference type="Gene3D" id="3.90.550.10">
    <property type="entry name" value="Spore Coat Polysaccharide Biosynthesis Protein SpsA, Chain A"/>
    <property type="match status" value="1"/>
</dbReference>
<dbReference type="InterPro" id="IPR029044">
    <property type="entry name" value="Nucleotide-diphossugar_trans"/>
</dbReference>